<sequence length="61" mass="6633">MFGSPSGSNVCDSCNNNNNNNNHNGSVQIWIVAAVDCVNAVFTGNTRNNGCLGSRRWWVFV</sequence>
<accession>A0A9K3H5K7</accession>
<proteinExistence type="predicted"/>
<dbReference type="Proteomes" id="UP000215914">
    <property type="component" value="Unassembled WGS sequence"/>
</dbReference>
<dbReference type="EMBL" id="MNCJ02000330">
    <property type="protein sequence ID" value="KAF5766933.1"/>
    <property type="molecule type" value="Genomic_DNA"/>
</dbReference>
<dbReference type="AlphaFoldDB" id="A0A9K3H5K7"/>
<gene>
    <name evidence="1" type="ORF">HanXRQr2_Chr15g0721281</name>
</gene>
<comment type="caution">
    <text evidence="1">The sequence shown here is derived from an EMBL/GenBank/DDBJ whole genome shotgun (WGS) entry which is preliminary data.</text>
</comment>
<reference evidence="1" key="2">
    <citation type="submission" date="2020-06" db="EMBL/GenBank/DDBJ databases">
        <title>Helianthus annuus Genome sequencing and assembly Release 2.</title>
        <authorList>
            <person name="Gouzy J."/>
            <person name="Langlade N."/>
            <person name="Munos S."/>
        </authorList>
    </citation>
    <scope>NUCLEOTIDE SEQUENCE</scope>
    <source>
        <tissue evidence="1">Leaves</tissue>
    </source>
</reference>
<dbReference type="Gramene" id="mRNA:HanXRQr2_Chr15g0721281">
    <property type="protein sequence ID" value="CDS:HanXRQr2_Chr15g0721281.1"/>
    <property type="gene ID" value="HanXRQr2_Chr15g0721281"/>
</dbReference>
<evidence type="ECO:0000313" key="1">
    <source>
        <dbReference type="EMBL" id="KAF5766933.1"/>
    </source>
</evidence>
<evidence type="ECO:0000313" key="2">
    <source>
        <dbReference type="Proteomes" id="UP000215914"/>
    </source>
</evidence>
<protein>
    <submittedName>
        <fullName evidence="1">Uncharacterized protein</fullName>
    </submittedName>
</protein>
<keyword evidence="2" id="KW-1185">Reference proteome</keyword>
<reference evidence="1" key="1">
    <citation type="journal article" date="2017" name="Nature">
        <title>The sunflower genome provides insights into oil metabolism, flowering and Asterid evolution.</title>
        <authorList>
            <person name="Badouin H."/>
            <person name="Gouzy J."/>
            <person name="Grassa C.J."/>
            <person name="Murat F."/>
            <person name="Staton S.E."/>
            <person name="Cottret L."/>
            <person name="Lelandais-Briere C."/>
            <person name="Owens G.L."/>
            <person name="Carrere S."/>
            <person name="Mayjonade B."/>
            <person name="Legrand L."/>
            <person name="Gill N."/>
            <person name="Kane N.C."/>
            <person name="Bowers J.E."/>
            <person name="Hubner S."/>
            <person name="Bellec A."/>
            <person name="Berard A."/>
            <person name="Berges H."/>
            <person name="Blanchet N."/>
            <person name="Boniface M.C."/>
            <person name="Brunel D."/>
            <person name="Catrice O."/>
            <person name="Chaidir N."/>
            <person name="Claudel C."/>
            <person name="Donnadieu C."/>
            <person name="Faraut T."/>
            <person name="Fievet G."/>
            <person name="Helmstetter N."/>
            <person name="King M."/>
            <person name="Knapp S.J."/>
            <person name="Lai Z."/>
            <person name="Le Paslier M.C."/>
            <person name="Lippi Y."/>
            <person name="Lorenzon L."/>
            <person name="Mandel J.R."/>
            <person name="Marage G."/>
            <person name="Marchand G."/>
            <person name="Marquand E."/>
            <person name="Bret-Mestries E."/>
            <person name="Morien E."/>
            <person name="Nambeesan S."/>
            <person name="Nguyen T."/>
            <person name="Pegot-Espagnet P."/>
            <person name="Pouilly N."/>
            <person name="Raftis F."/>
            <person name="Sallet E."/>
            <person name="Schiex T."/>
            <person name="Thomas J."/>
            <person name="Vandecasteele C."/>
            <person name="Vares D."/>
            <person name="Vear F."/>
            <person name="Vautrin S."/>
            <person name="Crespi M."/>
            <person name="Mangin B."/>
            <person name="Burke J.M."/>
            <person name="Salse J."/>
            <person name="Munos S."/>
            <person name="Vincourt P."/>
            <person name="Rieseberg L.H."/>
            <person name="Langlade N.B."/>
        </authorList>
    </citation>
    <scope>NUCLEOTIDE SEQUENCE</scope>
    <source>
        <tissue evidence="1">Leaves</tissue>
    </source>
</reference>
<organism evidence="1 2">
    <name type="scientific">Helianthus annuus</name>
    <name type="common">Common sunflower</name>
    <dbReference type="NCBI Taxonomy" id="4232"/>
    <lineage>
        <taxon>Eukaryota</taxon>
        <taxon>Viridiplantae</taxon>
        <taxon>Streptophyta</taxon>
        <taxon>Embryophyta</taxon>
        <taxon>Tracheophyta</taxon>
        <taxon>Spermatophyta</taxon>
        <taxon>Magnoliopsida</taxon>
        <taxon>eudicotyledons</taxon>
        <taxon>Gunneridae</taxon>
        <taxon>Pentapetalae</taxon>
        <taxon>asterids</taxon>
        <taxon>campanulids</taxon>
        <taxon>Asterales</taxon>
        <taxon>Asteraceae</taxon>
        <taxon>Asteroideae</taxon>
        <taxon>Heliantheae alliance</taxon>
        <taxon>Heliantheae</taxon>
        <taxon>Helianthus</taxon>
    </lineage>
</organism>
<name>A0A9K3H5K7_HELAN</name>